<feature type="compositionally biased region" description="Gly residues" evidence="1">
    <location>
        <begin position="593"/>
        <end position="613"/>
    </location>
</feature>
<dbReference type="InterPro" id="IPR009060">
    <property type="entry name" value="UBA-like_sf"/>
</dbReference>
<evidence type="ECO:0000313" key="4">
    <source>
        <dbReference type="Proteomes" id="UP000799536"/>
    </source>
</evidence>
<dbReference type="InterPro" id="IPR003892">
    <property type="entry name" value="CUE"/>
</dbReference>
<proteinExistence type="predicted"/>
<dbReference type="EMBL" id="ML993997">
    <property type="protein sequence ID" value="KAF2200946.1"/>
    <property type="molecule type" value="Genomic_DNA"/>
</dbReference>
<dbReference type="InterPro" id="IPR052586">
    <property type="entry name" value="ASCC2"/>
</dbReference>
<dbReference type="SMART" id="SM00546">
    <property type="entry name" value="CUE"/>
    <property type="match status" value="1"/>
</dbReference>
<name>A0A9P4MRZ2_9PLEO</name>
<dbReference type="Proteomes" id="UP000799536">
    <property type="component" value="Unassembled WGS sequence"/>
</dbReference>
<feature type="domain" description="CUE" evidence="2">
    <location>
        <begin position="323"/>
        <end position="366"/>
    </location>
</feature>
<dbReference type="PROSITE" id="PS51140">
    <property type="entry name" value="CUE"/>
    <property type="match status" value="1"/>
</dbReference>
<dbReference type="SUPFAM" id="SSF46934">
    <property type="entry name" value="UBA-like"/>
    <property type="match status" value="1"/>
</dbReference>
<evidence type="ECO:0000256" key="1">
    <source>
        <dbReference type="SAM" id="MobiDB-lite"/>
    </source>
</evidence>
<organism evidence="3 4">
    <name type="scientific">Delitschia confertaspora ATCC 74209</name>
    <dbReference type="NCBI Taxonomy" id="1513339"/>
    <lineage>
        <taxon>Eukaryota</taxon>
        <taxon>Fungi</taxon>
        <taxon>Dikarya</taxon>
        <taxon>Ascomycota</taxon>
        <taxon>Pezizomycotina</taxon>
        <taxon>Dothideomycetes</taxon>
        <taxon>Pleosporomycetidae</taxon>
        <taxon>Pleosporales</taxon>
        <taxon>Delitschiaceae</taxon>
        <taxon>Delitschia</taxon>
    </lineage>
</organism>
<dbReference type="GO" id="GO:0043130">
    <property type="term" value="F:ubiquitin binding"/>
    <property type="evidence" value="ECO:0007669"/>
    <property type="project" value="InterPro"/>
</dbReference>
<keyword evidence="4" id="KW-1185">Reference proteome</keyword>
<accession>A0A9P4MRZ2</accession>
<protein>
    <recommendedName>
        <fullName evidence="2">CUE domain-containing protein</fullName>
    </recommendedName>
</protein>
<dbReference type="CDD" id="cd14364">
    <property type="entry name" value="CUE_ASCC2"/>
    <property type="match status" value="1"/>
</dbReference>
<dbReference type="PANTHER" id="PTHR21494">
    <property type="entry name" value="ACTIVATING SIGNAL COINTEGRATOR 1 COMPLEX SUBUNIT 2 ASC-1 COMPLEX SUBUNIT P100"/>
    <property type="match status" value="1"/>
</dbReference>
<feature type="region of interest" description="Disordered" evidence="1">
    <location>
        <begin position="568"/>
        <end position="657"/>
    </location>
</feature>
<dbReference type="AlphaFoldDB" id="A0A9P4MRZ2"/>
<dbReference type="OrthoDB" id="5577209at2759"/>
<dbReference type="Gene3D" id="1.10.8.10">
    <property type="entry name" value="DNA helicase RuvA subunit, C-terminal domain"/>
    <property type="match status" value="1"/>
</dbReference>
<comment type="caution">
    <text evidence="3">The sequence shown here is derived from an EMBL/GenBank/DDBJ whole genome shotgun (WGS) entry which is preliminary data.</text>
</comment>
<gene>
    <name evidence="3" type="ORF">GQ43DRAFT_395297</name>
</gene>
<reference evidence="3" key="1">
    <citation type="journal article" date="2020" name="Stud. Mycol.">
        <title>101 Dothideomycetes genomes: a test case for predicting lifestyles and emergence of pathogens.</title>
        <authorList>
            <person name="Haridas S."/>
            <person name="Albert R."/>
            <person name="Binder M."/>
            <person name="Bloem J."/>
            <person name="Labutti K."/>
            <person name="Salamov A."/>
            <person name="Andreopoulos B."/>
            <person name="Baker S."/>
            <person name="Barry K."/>
            <person name="Bills G."/>
            <person name="Bluhm B."/>
            <person name="Cannon C."/>
            <person name="Castanera R."/>
            <person name="Culley D."/>
            <person name="Daum C."/>
            <person name="Ezra D."/>
            <person name="Gonzalez J."/>
            <person name="Henrissat B."/>
            <person name="Kuo A."/>
            <person name="Liang C."/>
            <person name="Lipzen A."/>
            <person name="Lutzoni F."/>
            <person name="Magnuson J."/>
            <person name="Mondo S."/>
            <person name="Nolan M."/>
            <person name="Ohm R."/>
            <person name="Pangilinan J."/>
            <person name="Park H.-J."/>
            <person name="Ramirez L."/>
            <person name="Alfaro M."/>
            <person name="Sun H."/>
            <person name="Tritt A."/>
            <person name="Yoshinaga Y."/>
            <person name="Zwiers L.-H."/>
            <person name="Turgeon B."/>
            <person name="Goodwin S."/>
            <person name="Spatafora J."/>
            <person name="Crous P."/>
            <person name="Grigoriev I."/>
        </authorList>
    </citation>
    <scope>NUCLEOTIDE SEQUENCE</scope>
    <source>
        <strain evidence="3">ATCC 74209</strain>
    </source>
</reference>
<evidence type="ECO:0000259" key="2">
    <source>
        <dbReference type="PROSITE" id="PS51140"/>
    </source>
</evidence>
<dbReference type="PANTHER" id="PTHR21494:SF0">
    <property type="entry name" value="ACTIVATING SIGNAL COINTEGRATOR 1 COMPLEX SUBUNIT 2"/>
    <property type="match status" value="1"/>
</dbReference>
<dbReference type="InterPro" id="IPR041800">
    <property type="entry name" value="ASCC2_CUE"/>
</dbReference>
<feature type="region of interest" description="Disordered" evidence="1">
    <location>
        <begin position="365"/>
        <end position="402"/>
    </location>
</feature>
<sequence length="657" mass="71591">MSIPPFATFPPLEVSQELPPAEWGACLDAWISLSELYLRLKDEQFSRTLEDGGSLSKFLITFFKEVATSSNIEANLIPLRKKCFLLVHRIFSGKTIPSSLLHWSFLADLGYAFPRSDKLRTLLSTVCETQSGKIEKGLQTVKASLTRNLDSKNPETSKDDLGKLCHLLYVSPDTGIFMLTGSDFLDSLCAAYTKTQPSIRSKLVTVAYLGLTSLLRAHKPNYSLLSDHLYSLKTNAEQEQKSGSNQSLLADLVTNTPLLTKIRDSITAPEGARAKNIASSLSSFQQSGNARPKKLVKRKIDKGKGLSKDGEYGHGAFGDVHVHRMSLISQIKDLFPDLGSGFVVKLLDEYSDSVEEATAHLLEDSLPPHLKNANRNEDIPAPSKAKPHLTPRSTPPLQPQRRTVFDGDEFDKLTVSASQLHIGRKNVDLTADNLLSDRRTAPNKAAILSALAAFDSDDDERDDTYDVEDVGGTVDSAAPGPDEVDADLRDKNEEALFRAYTATPELFGRDALTRRGKARLALKSETGMTDEAIEGWGIMVGRDPRRLRRLEMKFSAFSGQQAALPSTAYREAGGDGDGSAAEGSGDGRRRGRGGYAGRGRGRGGGRGGRGGSNVTGPSDDKSTQISRQRKEANKGSRANHNRREGRARKMARAGFPG</sequence>
<feature type="compositionally biased region" description="Basic and acidic residues" evidence="1">
    <location>
        <begin position="618"/>
        <end position="634"/>
    </location>
</feature>
<feature type="compositionally biased region" description="Basic residues" evidence="1">
    <location>
        <begin position="637"/>
        <end position="651"/>
    </location>
</feature>
<evidence type="ECO:0000313" key="3">
    <source>
        <dbReference type="EMBL" id="KAF2200946.1"/>
    </source>
</evidence>
<dbReference type="Pfam" id="PF02845">
    <property type="entry name" value="CUE"/>
    <property type="match status" value="1"/>
</dbReference>